<evidence type="ECO:0000313" key="3">
    <source>
        <dbReference type="EMBL" id="CAF4059146.1"/>
    </source>
</evidence>
<dbReference type="Proteomes" id="UP000682733">
    <property type="component" value="Unassembled WGS sequence"/>
</dbReference>
<dbReference type="Gene3D" id="3.40.30.10">
    <property type="entry name" value="Glutaredoxin"/>
    <property type="match status" value="2"/>
</dbReference>
<dbReference type="GO" id="GO:0005783">
    <property type="term" value="C:endoplasmic reticulum"/>
    <property type="evidence" value="ECO:0007669"/>
    <property type="project" value="TreeGrafter"/>
</dbReference>
<sequence length="103" mass="11624">MPRYEEAATKLVKNDPPIALAKVDCTAETKVCGKFSVTGYPTLKIFKNGEFAEEYNGPRETGYFESETHNLKKDLLKTADQLSEKFRFAYTTAKDILEKAGHK</sequence>
<reference evidence="2" key="1">
    <citation type="submission" date="2021-02" db="EMBL/GenBank/DDBJ databases">
        <authorList>
            <person name="Nowell W R."/>
        </authorList>
    </citation>
    <scope>NUCLEOTIDE SEQUENCE</scope>
</reference>
<dbReference type="InterPro" id="IPR036249">
    <property type="entry name" value="Thioredoxin-like_sf"/>
</dbReference>
<dbReference type="PANTHER" id="PTHR45672:SF2">
    <property type="entry name" value="PROTEIN DISULFIDE-ISOMERASE A5"/>
    <property type="match status" value="1"/>
</dbReference>
<feature type="domain" description="Thioredoxin" evidence="1">
    <location>
        <begin position="2"/>
        <end position="62"/>
    </location>
</feature>
<evidence type="ECO:0000313" key="4">
    <source>
        <dbReference type="Proteomes" id="UP000677228"/>
    </source>
</evidence>
<dbReference type="Proteomes" id="UP000677228">
    <property type="component" value="Unassembled WGS sequence"/>
</dbReference>
<comment type="caution">
    <text evidence="2">The sequence shown here is derived from an EMBL/GenBank/DDBJ whole genome shotgun (WGS) entry which is preliminary data.</text>
</comment>
<dbReference type="PANTHER" id="PTHR45672">
    <property type="entry name" value="PROTEIN DISULFIDE-ISOMERASE C17H9.14C-RELATED"/>
    <property type="match status" value="1"/>
</dbReference>
<dbReference type="GO" id="GO:0003756">
    <property type="term" value="F:protein disulfide isomerase activity"/>
    <property type="evidence" value="ECO:0007669"/>
    <property type="project" value="TreeGrafter"/>
</dbReference>
<dbReference type="EMBL" id="CAJOBA010038340">
    <property type="protein sequence ID" value="CAF4059146.1"/>
    <property type="molecule type" value="Genomic_DNA"/>
</dbReference>
<dbReference type="GO" id="GO:0006457">
    <property type="term" value="P:protein folding"/>
    <property type="evidence" value="ECO:0007669"/>
    <property type="project" value="TreeGrafter"/>
</dbReference>
<accession>A0A8S2EL09</accession>
<dbReference type="Pfam" id="PF00085">
    <property type="entry name" value="Thioredoxin"/>
    <property type="match status" value="1"/>
</dbReference>
<dbReference type="InterPro" id="IPR051063">
    <property type="entry name" value="PDI"/>
</dbReference>
<evidence type="ECO:0000259" key="1">
    <source>
        <dbReference type="Pfam" id="PF00085"/>
    </source>
</evidence>
<proteinExistence type="predicted"/>
<evidence type="ECO:0000313" key="2">
    <source>
        <dbReference type="EMBL" id="CAF1251975.1"/>
    </source>
</evidence>
<feature type="non-terminal residue" evidence="2">
    <location>
        <position position="103"/>
    </location>
</feature>
<protein>
    <recommendedName>
        <fullName evidence="1">Thioredoxin domain-containing protein</fullName>
    </recommendedName>
</protein>
<gene>
    <name evidence="2" type="ORF">OVA965_LOCUS26321</name>
    <name evidence="3" type="ORF">TMI583_LOCUS27058</name>
</gene>
<dbReference type="EMBL" id="CAJNOK010016788">
    <property type="protein sequence ID" value="CAF1251975.1"/>
    <property type="molecule type" value="Genomic_DNA"/>
</dbReference>
<organism evidence="2 4">
    <name type="scientific">Didymodactylos carnosus</name>
    <dbReference type="NCBI Taxonomy" id="1234261"/>
    <lineage>
        <taxon>Eukaryota</taxon>
        <taxon>Metazoa</taxon>
        <taxon>Spiralia</taxon>
        <taxon>Gnathifera</taxon>
        <taxon>Rotifera</taxon>
        <taxon>Eurotatoria</taxon>
        <taxon>Bdelloidea</taxon>
        <taxon>Philodinida</taxon>
        <taxon>Philodinidae</taxon>
        <taxon>Didymodactylos</taxon>
    </lineage>
</organism>
<dbReference type="SUPFAM" id="SSF52833">
    <property type="entry name" value="Thioredoxin-like"/>
    <property type="match status" value="1"/>
</dbReference>
<dbReference type="AlphaFoldDB" id="A0A8S2EL09"/>
<dbReference type="InterPro" id="IPR013766">
    <property type="entry name" value="Thioredoxin_domain"/>
</dbReference>
<name>A0A8S2EL09_9BILA</name>